<sequence>MIPKKGRRGLRWVKEGGGLFLSRRLLIFFTRLFFVSFRVSSFSRFSVKLLLPPLPCDLDDACAEVHLLVLSGLLFRCFMRHVSVPFFLFLPPSLLCFRFSRSVQIDSFCQTIEYWLFYYTYFLAAAKRCSLSHSLFTCASHPQYIVKNVVAGPSSVEPQLFFHL</sequence>
<evidence type="ECO:0000313" key="1">
    <source>
        <dbReference type="EMBL" id="KIK60722.1"/>
    </source>
</evidence>
<dbReference type="Proteomes" id="UP000053593">
    <property type="component" value="Unassembled WGS sequence"/>
</dbReference>
<reference evidence="1 2" key="1">
    <citation type="submission" date="2014-04" db="EMBL/GenBank/DDBJ databases">
        <title>Evolutionary Origins and Diversification of the Mycorrhizal Mutualists.</title>
        <authorList>
            <consortium name="DOE Joint Genome Institute"/>
            <consortium name="Mycorrhizal Genomics Consortium"/>
            <person name="Kohler A."/>
            <person name="Kuo A."/>
            <person name="Nagy L.G."/>
            <person name="Floudas D."/>
            <person name="Copeland A."/>
            <person name="Barry K.W."/>
            <person name="Cichocki N."/>
            <person name="Veneault-Fourrey C."/>
            <person name="LaButti K."/>
            <person name="Lindquist E.A."/>
            <person name="Lipzen A."/>
            <person name="Lundell T."/>
            <person name="Morin E."/>
            <person name="Murat C."/>
            <person name="Riley R."/>
            <person name="Ohm R."/>
            <person name="Sun H."/>
            <person name="Tunlid A."/>
            <person name="Henrissat B."/>
            <person name="Grigoriev I.V."/>
            <person name="Hibbett D.S."/>
            <person name="Martin F."/>
        </authorList>
    </citation>
    <scope>NUCLEOTIDE SEQUENCE [LARGE SCALE GENOMIC DNA]</scope>
    <source>
        <strain evidence="1 2">FD-317 M1</strain>
    </source>
</reference>
<name>A0A0D0CPD0_9AGAR</name>
<protein>
    <submittedName>
        <fullName evidence="1">Unplaced genomic scaffold GYMLUscaffold_26, whole genome shotgun sequence</fullName>
    </submittedName>
</protein>
<gene>
    <name evidence="1" type="ORF">GYMLUDRAFT_600450</name>
</gene>
<organism evidence="1 2">
    <name type="scientific">Collybiopsis luxurians FD-317 M1</name>
    <dbReference type="NCBI Taxonomy" id="944289"/>
    <lineage>
        <taxon>Eukaryota</taxon>
        <taxon>Fungi</taxon>
        <taxon>Dikarya</taxon>
        <taxon>Basidiomycota</taxon>
        <taxon>Agaricomycotina</taxon>
        <taxon>Agaricomycetes</taxon>
        <taxon>Agaricomycetidae</taxon>
        <taxon>Agaricales</taxon>
        <taxon>Marasmiineae</taxon>
        <taxon>Omphalotaceae</taxon>
        <taxon>Collybiopsis</taxon>
        <taxon>Collybiopsis luxurians</taxon>
    </lineage>
</organism>
<accession>A0A0D0CPD0</accession>
<proteinExistence type="predicted"/>
<dbReference type="AlphaFoldDB" id="A0A0D0CPD0"/>
<keyword evidence="2" id="KW-1185">Reference proteome</keyword>
<dbReference type="HOGENOM" id="CLU_1619223_0_0_1"/>
<dbReference type="EMBL" id="KN834774">
    <property type="protein sequence ID" value="KIK60722.1"/>
    <property type="molecule type" value="Genomic_DNA"/>
</dbReference>
<evidence type="ECO:0000313" key="2">
    <source>
        <dbReference type="Proteomes" id="UP000053593"/>
    </source>
</evidence>